<dbReference type="OrthoDB" id="2159869at2759"/>
<dbReference type="PANTHER" id="PTHR14705">
    <property type="entry name" value="CATION CHANNEL SPERM-ASSOCIATED PROTEIN SUBUNIT BETA"/>
    <property type="match status" value="1"/>
</dbReference>
<dbReference type="Pfam" id="PF15149">
    <property type="entry name" value="CATSPERB_C"/>
    <property type="match status" value="1"/>
</dbReference>
<feature type="domain" description="CATSPERB head" evidence="4">
    <location>
        <begin position="414"/>
        <end position="585"/>
    </location>
</feature>
<evidence type="ECO:0000259" key="2">
    <source>
        <dbReference type="Pfam" id="PF21541"/>
    </source>
</evidence>
<dbReference type="InterPro" id="IPR053903">
    <property type="entry name" value="CATSPERB_head"/>
</dbReference>
<accession>A0A7D9D4K4</accession>
<dbReference type="Pfam" id="PF21548">
    <property type="entry name" value="CATSPERB_2nd"/>
    <property type="match status" value="1"/>
</dbReference>
<dbReference type="PANTHER" id="PTHR14705:SF0">
    <property type="entry name" value="CATION CHANNEL SPERM-ASSOCIATED AUXILIARY SUBUNIT BETA"/>
    <property type="match status" value="1"/>
</dbReference>
<gene>
    <name evidence="5" type="ORF">PACLA_8A023018</name>
</gene>
<dbReference type="Pfam" id="PF21541">
    <property type="entry name" value="CATSPERB_1st"/>
    <property type="match status" value="1"/>
</dbReference>
<sequence>MSMEELKQRENRLFLENDEKLSVFCQLIDKQNWSLARSEELTKKYISSGVHPYITFRNKTWWKTYKFQTKEIISNFRWRLEIQRNVFTPGVNDVLFEPWFITVELGYGLGLYETKSILIPKEQLVNLTQKLGSVVGKSSVMTSSSGQFMVKPTPCCGDILFVLPFKNKSMSSVGGCYVGITYGAFMPETTLWLDVCPNQSTNSSLCSVFPSEDCNNLRLLDMVVTRNYIVFATSFGLVKSASFALLMSEQGVAEKVERYVVLVVSQDSNRHFVFPPWYFSENSIARDIQFHTWSNTILVYGSEVWKSRDGGNSFKQLTKLRSPHTITALSFPQYGDNIVVLTNHGKILNGRMGISRLIAIHHQTLSGFLYSILVDELGTIKGFSQNGNASIFGNYFIEKINFESYQKHFCTDHLLLQFIGHHDVFIFVAAPFEQPSNQSLTSYCFSSPVVTQVLKSRLGGSAHISEVTQLNPSTGFYTRAKGKVMEDFIGLTAISALVLKMDLQLRILNSAFYDVIYELSITGVGWSSHDVGRTVVLDNGMSILLIKYIDGSTIYGLPPPGFSPSILPHTNQKSGTWQMYDLSSATVIYDKTDSISISYSLGEFKGIANFVFTNSHIGKVLMIHSDNHGVIETVSGGTVSFQNSSLFKEGHFSEWKLLEPRVYTSEPKNGYGMWWLEEEDCSNFPIITPKQYKTLYHLDTQDNVTLQFAVLAQHLETTEPQISMHVSNPSLFFIRGTHEHYETNHTLDVGLMRKPGTTGLSQMSFSIPYLSLKCPSVSNVLTIHGGCPPSKRLVFEYPITFTPNVFLYGTPKDGDGVLRHYKLPANYRPPSSRGVGIPMSSNLYNVHPEKPPYKERFAISRRTRVYKQCSGKSYRRDCDCDQENITMSRLVAYSDCITTVYRLLYGEEFRPNFTLLQDDTITKRFVDPYYVVELNQRSDFKIVRSTTSTTPGQDSTISVLQDRLNSSLEFSGGGLYHFRAYAVKEGYTLCGLMDEFIVFVDELPLPNPARDVVRFTTAMLFVTSSFLAYLWYLYYSNQRDQNRVFPD</sequence>
<dbReference type="EMBL" id="CACRXK020000004">
    <property type="protein sequence ID" value="CAB3976609.1"/>
    <property type="molecule type" value="Genomic_DNA"/>
</dbReference>
<dbReference type="GO" id="GO:0036128">
    <property type="term" value="C:CatSper complex"/>
    <property type="evidence" value="ECO:0007669"/>
    <property type="project" value="InterPro"/>
</dbReference>
<dbReference type="InterPro" id="IPR048789">
    <property type="entry name" value="CATSPERB_C"/>
</dbReference>
<organism evidence="5 6">
    <name type="scientific">Paramuricea clavata</name>
    <name type="common">Red gorgonian</name>
    <name type="synonym">Violescent sea-whip</name>
    <dbReference type="NCBI Taxonomy" id="317549"/>
    <lineage>
        <taxon>Eukaryota</taxon>
        <taxon>Metazoa</taxon>
        <taxon>Cnidaria</taxon>
        <taxon>Anthozoa</taxon>
        <taxon>Octocorallia</taxon>
        <taxon>Malacalcyonacea</taxon>
        <taxon>Plexauridae</taxon>
        <taxon>Paramuricea</taxon>
    </lineage>
</organism>
<comment type="caution">
    <text evidence="5">The sequence shown here is derived from an EMBL/GenBank/DDBJ whole genome shotgun (WGS) entry which is preliminary data.</text>
</comment>
<evidence type="ECO:0000313" key="6">
    <source>
        <dbReference type="Proteomes" id="UP001152795"/>
    </source>
</evidence>
<dbReference type="AlphaFoldDB" id="A0A7D9D4K4"/>
<protein>
    <submittedName>
        <fullName evidence="5">Cation channel sperm-associated subunit beta-like</fullName>
    </submittedName>
</protein>
<reference evidence="5" key="1">
    <citation type="submission" date="2020-04" db="EMBL/GenBank/DDBJ databases">
        <authorList>
            <person name="Alioto T."/>
            <person name="Alioto T."/>
            <person name="Gomez Garrido J."/>
        </authorList>
    </citation>
    <scope>NUCLEOTIDE SEQUENCE</scope>
    <source>
        <strain evidence="5">A484AB</strain>
    </source>
</reference>
<feature type="domain" description="Cation channel sperm-associated auxiliary subunit beta N-terminal" evidence="2">
    <location>
        <begin position="9"/>
        <end position="118"/>
    </location>
</feature>
<dbReference type="InterPro" id="IPR028748">
    <property type="entry name" value="CATSPERB"/>
</dbReference>
<evidence type="ECO:0000259" key="3">
    <source>
        <dbReference type="Pfam" id="PF21548"/>
    </source>
</evidence>
<evidence type="ECO:0000313" key="5">
    <source>
        <dbReference type="EMBL" id="CAB3976609.1"/>
    </source>
</evidence>
<dbReference type="Pfam" id="PF22830">
    <property type="entry name" value="CATSPERB_head"/>
    <property type="match status" value="1"/>
</dbReference>
<dbReference type="GO" id="GO:0005929">
    <property type="term" value="C:cilium"/>
    <property type="evidence" value="ECO:0007669"/>
    <property type="project" value="TreeGrafter"/>
</dbReference>
<evidence type="ECO:0000259" key="1">
    <source>
        <dbReference type="Pfam" id="PF15149"/>
    </source>
</evidence>
<feature type="domain" description="Cation channel sperm-associated auxiliary subunit beta 2nd" evidence="3">
    <location>
        <begin position="262"/>
        <end position="381"/>
    </location>
</feature>
<keyword evidence="6" id="KW-1185">Reference proteome</keyword>
<proteinExistence type="predicted"/>
<evidence type="ECO:0000259" key="4">
    <source>
        <dbReference type="Pfam" id="PF22830"/>
    </source>
</evidence>
<dbReference type="InterPro" id="IPR048786">
    <property type="entry name" value="CATSPERB_N"/>
</dbReference>
<name>A0A7D9D4K4_PARCT</name>
<dbReference type="Proteomes" id="UP001152795">
    <property type="component" value="Unassembled WGS sequence"/>
</dbReference>
<dbReference type="InterPro" id="IPR048788">
    <property type="entry name" value="CATSPERB_2nd"/>
</dbReference>
<feature type="domain" description="Cation channel sperm-associated protein subunit beta C-terminal" evidence="1">
    <location>
        <begin position="787"/>
        <end position="1034"/>
    </location>
</feature>